<evidence type="ECO:0000313" key="2">
    <source>
        <dbReference type="EMBL" id="KAK1790206.1"/>
    </source>
</evidence>
<gene>
    <name evidence="2" type="ORF">P4O66_014133</name>
</gene>
<feature type="non-terminal residue" evidence="2">
    <location>
        <position position="167"/>
    </location>
</feature>
<name>A0AAD8Z0K2_9TELE</name>
<keyword evidence="3" id="KW-1185">Reference proteome</keyword>
<protein>
    <submittedName>
        <fullName evidence="2">Uncharacterized protein</fullName>
    </submittedName>
</protein>
<comment type="caution">
    <text evidence="2">The sequence shown here is derived from an EMBL/GenBank/DDBJ whole genome shotgun (WGS) entry which is preliminary data.</text>
</comment>
<dbReference type="AlphaFoldDB" id="A0AAD8Z0K2"/>
<accession>A0AAD8Z0K2</accession>
<organism evidence="2 3">
    <name type="scientific">Electrophorus voltai</name>
    <dbReference type="NCBI Taxonomy" id="2609070"/>
    <lineage>
        <taxon>Eukaryota</taxon>
        <taxon>Metazoa</taxon>
        <taxon>Chordata</taxon>
        <taxon>Craniata</taxon>
        <taxon>Vertebrata</taxon>
        <taxon>Euteleostomi</taxon>
        <taxon>Actinopterygii</taxon>
        <taxon>Neopterygii</taxon>
        <taxon>Teleostei</taxon>
        <taxon>Ostariophysi</taxon>
        <taxon>Gymnotiformes</taxon>
        <taxon>Gymnotoidei</taxon>
        <taxon>Gymnotidae</taxon>
        <taxon>Electrophorus</taxon>
    </lineage>
</organism>
<sequence>DPDLDATPPRAPQLIQQPQASTNPPPYPKPGTSSLTSKLSLYDKPRRQLEAITSTVAHRTRSHTTTRPSAEPEAGCAPQFPMVEVSGPEVLREGLIECRMRPGDSLIITAIAWDCEWAAGVVQLSAKQKSLYSVSHAVPRVSLASAHADPDWQRVGLWTKRVLSATD</sequence>
<dbReference type="EMBL" id="JAROKS010000021">
    <property type="protein sequence ID" value="KAK1790206.1"/>
    <property type="molecule type" value="Genomic_DNA"/>
</dbReference>
<proteinExistence type="predicted"/>
<reference evidence="2" key="1">
    <citation type="submission" date="2023-03" db="EMBL/GenBank/DDBJ databases">
        <title>Electrophorus voltai genome.</title>
        <authorList>
            <person name="Bian C."/>
        </authorList>
    </citation>
    <scope>NUCLEOTIDE SEQUENCE</scope>
    <source>
        <strain evidence="2">CB-2022</strain>
        <tissue evidence="2">Muscle</tissue>
    </source>
</reference>
<feature type="region of interest" description="Disordered" evidence="1">
    <location>
        <begin position="52"/>
        <end position="81"/>
    </location>
</feature>
<feature type="non-terminal residue" evidence="2">
    <location>
        <position position="1"/>
    </location>
</feature>
<evidence type="ECO:0000313" key="3">
    <source>
        <dbReference type="Proteomes" id="UP001239994"/>
    </source>
</evidence>
<dbReference type="Proteomes" id="UP001239994">
    <property type="component" value="Unassembled WGS sequence"/>
</dbReference>
<feature type="region of interest" description="Disordered" evidence="1">
    <location>
        <begin position="1"/>
        <end position="40"/>
    </location>
</feature>
<evidence type="ECO:0000256" key="1">
    <source>
        <dbReference type="SAM" id="MobiDB-lite"/>
    </source>
</evidence>